<reference evidence="4 5" key="1">
    <citation type="submission" date="2019-09" db="EMBL/GenBank/DDBJ databases">
        <authorList>
            <person name="Brejova B."/>
        </authorList>
    </citation>
    <scope>NUCLEOTIDE SEQUENCE [LARGE SCALE GENOMIC DNA]</scope>
</reference>
<dbReference type="Proteomes" id="UP000398389">
    <property type="component" value="Unassembled WGS sequence"/>
</dbReference>
<dbReference type="SUPFAM" id="SSF81383">
    <property type="entry name" value="F-box domain"/>
    <property type="match status" value="1"/>
</dbReference>
<dbReference type="InterPro" id="IPR036047">
    <property type="entry name" value="F-box-like_dom_sf"/>
</dbReference>
<evidence type="ECO:0000313" key="5">
    <source>
        <dbReference type="Proteomes" id="UP000398389"/>
    </source>
</evidence>
<evidence type="ECO:0000256" key="3">
    <source>
        <dbReference type="SAM" id="MobiDB-lite"/>
    </source>
</evidence>
<dbReference type="SUPFAM" id="SSF50985">
    <property type="entry name" value="RCC1/BLIP-II"/>
    <property type="match status" value="2"/>
</dbReference>
<sequence length="638" mass="70584">MSCSSEPKKMYLESLGHDILVNHVFPYLSEKDIMTLAGMSSVLHNYANDPAVWHDLYFKTFGMQPNPFTEFNWPEMYRWRRHAALYTWGEGNNGRLGYNILDGFIPQEALTPERFPRGVSLPQKVPGLDKMVISDVVTGGYWTAILTATGDIYGIGELGSRPWDLPDYSGSNDNDRSVFDNLRQGGPVGPVISRFLWPFRVGGVIDRGVDPAPDLGVGNNSARNFPLTPHRPRIDRPAHLSMPQTRNPNEEPDDEAQPFTSNIVLPGEENMSAFTQDQVKQEKGDNDGINYQERVGMSQRINSKFLETLSPKKVEFVGLGGGGRTHLLGLDKEYNVWVWDKLFNAPGTKVELDFNQGVVKPLKINKLAAAWNCNAALVDGKGLVVWWDGFGHSQLLAETKKQEKDWKRQGKTGEVVQTTVVPLTDQGLDSPDRVVDFHAGDKFIIYATASGKLYRVRTNNRESIVGEGREELKEFQSLLQKEFEAGLSDKERAALTAEDRPKFDRVRGGYKFVAALSNSDHVVYADALEGDGAKLKKPEAPAILQNAGCISVAAGDHHLLALLRGGRLMSWGMECQKCGDLGLGGTEAKSHIRQGEFVRGDFIVKEPVEVKTPGKVVAIAAGGWQSSAIITTDIDEEN</sequence>
<dbReference type="Gene3D" id="2.130.10.30">
    <property type="entry name" value="Regulator of chromosome condensation 1/beta-lactamase-inhibitor protein II"/>
    <property type="match status" value="2"/>
</dbReference>
<evidence type="ECO:0000256" key="2">
    <source>
        <dbReference type="PROSITE-ProRule" id="PRU00235"/>
    </source>
</evidence>
<dbReference type="AlphaFoldDB" id="A0A5E8BZH1"/>
<name>A0A5E8BZH1_9ASCO</name>
<dbReference type="PANTHER" id="PTHR22870:SF408">
    <property type="entry name" value="OS09G0560450 PROTEIN"/>
    <property type="match status" value="1"/>
</dbReference>
<gene>
    <name evidence="4" type="ORF">SAPINGB_P003964</name>
</gene>
<dbReference type="EMBL" id="CABVLU010000003">
    <property type="protein sequence ID" value="VVT54215.1"/>
    <property type="molecule type" value="Genomic_DNA"/>
</dbReference>
<evidence type="ECO:0008006" key="6">
    <source>
        <dbReference type="Google" id="ProtNLM"/>
    </source>
</evidence>
<keyword evidence="1" id="KW-0677">Repeat</keyword>
<evidence type="ECO:0000256" key="1">
    <source>
        <dbReference type="ARBA" id="ARBA00022737"/>
    </source>
</evidence>
<dbReference type="Pfam" id="PF00415">
    <property type="entry name" value="RCC1"/>
    <property type="match status" value="1"/>
</dbReference>
<dbReference type="RefSeq" id="XP_031854570.1">
    <property type="nucleotide sequence ID" value="XM_031998679.1"/>
</dbReference>
<feature type="region of interest" description="Disordered" evidence="3">
    <location>
        <begin position="211"/>
        <end position="260"/>
    </location>
</feature>
<dbReference type="InterPro" id="IPR051210">
    <property type="entry name" value="Ub_ligase/GEF_domain"/>
</dbReference>
<dbReference type="PANTHER" id="PTHR22870">
    <property type="entry name" value="REGULATOR OF CHROMOSOME CONDENSATION"/>
    <property type="match status" value="1"/>
</dbReference>
<evidence type="ECO:0000313" key="4">
    <source>
        <dbReference type="EMBL" id="VVT54215.1"/>
    </source>
</evidence>
<dbReference type="PROSITE" id="PS00626">
    <property type="entry name" value="RCC1_2"/>
    <property type="match status" value="1"/>
</dbReference>
<organism evidence="4 5">
    <name type="scientific">Magnusiomyces paraingens</name>
    <dbReference type="NCBI Taxonomy" id="2606893"/>
    <lineage>
        <taxon>Eukaryota</taxon>
        <taxon>Fungi</taxon>
        <taxon>Dikarya</taxon>
        <taxon>Ascomycota</taxon>
        <taxon>Saccharomycotina</taxon>
        <taxon>Dipodascomycetes</taxon>
        <taxon>Dipodascales</taxon>
        <taxon>Dipodascaceae</taxon>
        <taxon>Magnusiomyces</taxon>
    </lineage>
</organism>
<feature type="repeat" description="RCC1" evidence="2">
    <location>
        <begin position="566"/>
        <end position="632"/>
    </location>
</feature>
<dbReference type="InterPro" id="IPR000408">
    <property type="entry name" value="Reg_chr_condens"/>
</dbReference>
<dbReference type="PROSITE" id="PS50012">
    <property type="entry name" value="RCC1_3"/>
    <property type="match status" value="2"/>
</dbReference>
<dbReference type="Pfam" id="PF13540">
    <property type="entry name" value="RCC1_2"/>
    <property type="match status" value="1"/>
</dbReference>
<accession>A0A5E8BZH1</accession>
<proteinExistence type="predicted"/>
<feature type="repeat" description="RCC1" evidence="2">
    <location>
        <begin position="83"/>
        <end position="149"/>
    </location>
</feature>
<protein>
    <recommendedName>
        <fullName evidence="6">F-box domain-containing protein</fullName>
    </recommendedName>
</protein>
<dbReference type="GeneID" id="43582779"/>
<dbReference type="OrthoDB" id="61110at2759"/>
<dbReference type="InterPro" id="IPR009091">
    <property type="entry name" value="RCC1/BLIP-II"/>
</dbReference>
<keyword evidence="5" id="KW-1185">Reference proteome</keyword>